<feature type="compositionally biased region" description="Basic and acidic residues" evidence="1">
    <location>
        <begin position="30"/>
        <end position="43"/>
    </location>
</feature>
<accession>A0ABD6CXE2</accession>
<gene>
    <name evidence="2" type="ORF">ACFSBJ_04425</name>
</gene>
<feature type="region of interest" description="Disordered" evidence="1">
    <location>
        <begin position="1"/>
        <end position="77"/>
    </location>
</feature>
<dbReference type="RefSeq" id="WP_256406775.1">
    <property type="nucleotide sequence ID" value="NZ_CP187151.1"/>
</dbReference>
<comment type="caution">
    <text evidence="2">The sequence shown here is derived from an EMBL/GenBank/DDBJ whole genome shotgun (WGS) entry which is preliminary data.</text>
</comment>
<organism evidence="2 3">
    <name type="scientific">Haloplanus ruber</name>
    <dbReference type="NCBI Taxonomy" id="869892"/>
    <lineage>
        <taxon>Archaea</taxon>
        <taxon>Methanobacteriati</taxon>
        <taxon>Methanobacteriota</taxon>
        <taxon>Stenosarchaea group</taxon>
        <taxon>Halobacteria</taxon>
        <taxon>Halobacteriales</taxon>
        <taxon>Haloferacaceae</taxon>
        <taxon>Haloplanus</taxon>
    </lineage>
</organism>
<dbReference type="AlphaFoldDB" id="A0ABD6CXE2"/>
<dbReference type="Proteomes" id="UP001597075">
    <property type="component" value="Unassembled WGS sequence"/>
</dbReference>
<proteinExistence type="predicted"/>
<reference evidence="2 3" key="1">
    <citation type="journal article" date="2019" name="Int. J. Syst. Evol. Microbiol.">
        <title>The Global Catalogue of Microorganisms (GCM) 10K type strain sequencing project: providing services to taxonomists for standard genome sequencing and annotation.</title>
        <authorList>
            <consortium name="The Broad Institute Genomics Platform"/>
            <consortium name="The Broad Institute Genome Sequencing Center for Infectious Disease"/>
            <person name="Wu L."/>
            <person name="Ma J."/>
        </authorList>
    </citation>
    <scope>NUCLEOTIDE SEQUENCE [LARGE SCALE GENOMIC DNA]</scope>
    <source>
        <strain evidence="2 3">CGMCC 1.10594</strain>
    </source>
</reference>
<protein>
    <submittedName>
        <fullName evidence="2">Uncharacterized protein</fullName>
    </submittedName>
</protein>
<name>A0ABD6CXE2_9EURY</name>
<evidence type="ECO:0000256" key="1">
    <source>
        <dbReference type="SAM" id="MobiDB-lite"/>
    </source>
</evidence>
<keyword evidence="3" id="KW-1185">Reference proteome</keyword>
<dbReference type="EMBL" id="JBHUDL010000006">
    <property type="protein sequence ID" value="MFD1632980.1"/>
    <property type="molecule type" value="Genomic_DNA"/>
</dbReference>
<evidence type="ECO:0000313" key="3">
    <source>
        <dbReference type="Proteomes" id="UP001597075"/>
    </source>
</evidence>
<evidence type="ECO:0000313" key="2">
    <source>
        <dbReference type="EMBL" id="MFD1632980.1"/>
    </source>
</evidence>
<sequence length="77" mass="8299">MPIDSLPTPEPGRPVRLSRSFRSSGGDPSGRPERYDACRRGDDVDPLTGLFGGADAGTEESRDAGPQVICSHQENDW</sequence>